<sequence length="230" mass="23783">MVQKFYPGFRDCYSPQKFLCAQKAVAFGTFRGLDKLGGLSRLGSGQARHLRAPSQSGAGCGAYPAGSPVPGGSGFPSAAADPGPPGSARRWRREQGPASRRRRAHAPSRAEYRARVVTRQPEPRLARGGGVGGGCAGAGAVEVAAPGGGFVYPGEEVWKREIGKEGGPGRRDAVRRRRPPQGLAAITPAAATAASGSQGRLGRRLSRRGASSGTASCRPARPETGAHYLA</sequence>
<feature type="region of interest" description="Disordered" evidence="1">
    <location>
        <begin position="161"/>
        <end position="230"/>
    </location>
</feature>
<feature type="compositionally biased region" description="Basic and acidic residues" evidence="1">
    <location>
        <begin position="161"/>
        <end position="172"/>
    </location>
</feature>
<evidence type="ECO:0000256" key="1">
    <source>
        <dbReference type="SAM" id="MobiDB-lite"/>
    </source>
</evidence>
<dbReference type="AlphaFoldDB" id="A0A6J3IKE0"/>
<organism evidence="2 3">
    <name type="scientific">Sapajus apella</name>
    <name type="common">Brown-capped capuchin</name>
    <name type="synonym">Cebus apella</name>
    <dbReference type="NCBI Taxonomy" id="9515"/>
    <lineage>
        <taxon>Eukaryota</taxon>
        <taxon>Metazoa</taxon>
        <taxon>Chordata</taxon>
        <taxon>Craniata</taxon>
        <taxon>Vertebrata</taxon>
        <taxon>Euteleostomi</taxon>
        <taxon>Mammalia</taxon>
        <taxon>Eutheria</taxon>
        <taxon>Euarchontoglires</taxon>
        <taxon>Primates</taxon>
        <taxon>Haplorrhini</taxon>
        <taxon>Platyrrhini</taxon>
        <taxon>Cebidae</taxon>
        <taxon>Cebinae</taxon>
        <taxon>Sapajus</taxon>
    </lineage>
</organism>
<gene>
    <name evidence="3" type="primary">LOC116557137</name>
</gene>
<keyword evidence="2" id="KW-1185">Reference proteome</keyword>
<name>A0A6J3IKE0_SAPAP</name>
<feature type="compositionally biased region" description="Low complexity" evidence="1">
    <location>
        <begin position="184"/>
        <end position="200"/>
    </location>
</feature>
<protein>
    <submittedName>
        <fullName evidence="3">Collagen alpha-2(I) chain-like</fullName>
    </submittedName>
</protein>
<dbReference type="RefSeq" id="XP_032142530.1">
    <property type="nucleotide sequence ID" value="XM_032286639.1"/>
</dbReference>
<reference evidence="3" key="1">
    <citation type="submission" date="2025-08" db="UniProtKB">
        <authorList>
            <consortium name="RefSeq"/>
        </authorList>
    </citation>
    <scope>IDENTIFICATION</scope>
    <source>
        <tissue evidence="3">Blood</tissue>
    </source>
</reference>
<evidence type="ECO:0000313" key="2">
    <source>
        <dbReference type="Proteomes" id="UP000504640"/>
    </source>
</evidence>
<accession>A0A6J3IKE0</accession>
<feature type="region of interest" description="Disordered" evidence="1">
    <location>
        <begin position="47"/>
        <end position="131"/>
    </location>
</feature>
<dbReference type="Proteomes" id="UP000504640">
    <property type="component" value="Unplaced"/>
</dbReference>
<evidence type="ECO:0000313" key="3">
    <source>
        <dbReference type="RefSeq" id="XP_032142530.1"/>
    </source>
</evidence>
<dbReference type="GeneID" id="116557137"/>
<proteinExistence type="predicted"/>